<evidence type="ECO:0000256" key="10">
    <source>
        <dbReference type="SAM" id="MobiDB-lite"/>
    </source>
</evidence>
<dbReference type="CDD" id="cd20336">
    <property type="entry name" value="Rcat_RBR"/>
    <property type="match status" value="1"/>
</dbReference>
<dbReference type="Proteomes" id="UP001278766">
    <property type="component" value="Unassembled WGS sequence"/>
</dbReference>
<dbReference type="Pfam" id="PF26200">
    <property type="entry name" value="Rcat_RNF216"/>
    <property type="match status" value="1"/>
</dbReference>
<dbReference type="GO" id="GO:0016567">
    <property type="term" value="P:protein ubiquitination"/>
    <property type="evidence" value="ECO:0007669"/>
    <property type="project" value="InterPro"/>
</dbReference>
<evidence type="ECO:0000256" key="6">
    <source>
        <dbReference type="ARBA" id="ARBA00022771"/>
    </source>
</evidence>
<comment type="caution">
    <text evidence="13">The sequence shown here is derived from an EMBL/GenBank/DDBJ whole genome shotgun (WGS) entry which is preliminary data.</text>
</comment>
<evidence type="ECO:0000256" key="8">
    <source>
        <dbReference type="ARBA" id="ARBA00022833"/>
    </source>
</evidence>
<feature type="region of interest" description="Disordered" evidence="10">
    <location>
        <begin position="575"/>
        <end position="609"/>
    </location>
</feature>
<evidence type="ECO:0000256" key="5">
    <source>
        <dbReference type="ARBA" id="ARBA00022737"/>
    </source>
</evidence>
<reference evidence="13" key="1">
    <citation type="journal article" date="2023" name="Mol. Phylogenet. Evol.">
        <title>Genome-scale phylogeny and comparative genomics of the fungal order Sordariales.</title>
        <authorList>
            <person name="Hensen N."/>
            <person name="Bonometti L."/>
            <person name="Westerberg I."/>
            <person name="Brannstrom I.O."/>
            <person name="Guillou S."/>
            <person name="Cros-Aarteil S."/>
            <person name="Calhoun S."/>
            <person name="Haridas S."/>
            <person name="Kuo A."/>
            <person name="Mondo S."/>
            <person name="Pangilinan J."/>
            <person name="Riley R."/>
            <person name="LaButti K."/>
            <person name="Andreopoulos B."/>
            <person name="Lipzen A."/>
            <person name="Chen C."/>
            <person name="Yan M."/>
            <person name="Daum C."/>
            <person name="Ng V."/>
            <person name="Clum A."/>
            <person name="Steindorff A."/>
            <person name="Ohm R.A."/>
            <person name="Martin F."/>
            <person name="Silar P."/>
            <person name="Natvig D.O."/>
            <person name="Lalanne C."/>
            <person name="Gautier V."/>
            <person name="Ament-Velasquez S.L."/>
            <person name="Kruys A."/>
            <person name="Hutchinson M.I."/>
            <person name="Powell A.J."/>
            <person name="Barry K."/>
            <person name="Miller A.N."/>
            <person name="Grigoriev I.V."/>
            <person name="Debuchy R."/>
            <person name="Gladieux P."/>
            <person name="Hiltunen Thoren M."/>
            <person name="Johannesson H."/>
        </authorList>
    </citation>
    <scope>NUCLEOTIDE SEQUENCE</scope>
    <source>
        <strain evidence="13">CBS 168.71</strain>
    </source>
</reference>
<gene>
    <name evidence="13" type="ORF">B0H64DRAFT_26255</name>
</gene>
<dbReference type="InterPro" id="IPR013083">
    <property type="entry name" value="Znf_RING/FYVE/PHD"/>
</dbReference>
<name>A0AAE0HQI9_9PEZI</name>
<keyword evidence="3" id="KW-0808">Transferase</keyword>
<feature type="region of interest" description="Disordered" evidence="10">
    <location>
        <begin position="632"/>
        <end position="669"/>
    </location>
</feature>
<dbReference type="PROSITE" id="PS50089">
    <property type="entry name" value="ZF_RING_2"/>
    <property type="match status" value="1"/>
</dbReference>
<feature type="compositionally biased region" description="Basic and acidic residues" evidence="10">
    <location>
        <begin position="41"/>
        <end position="53"/>
    </location>
</feature>
<protein>
    <recommendedName>
        <fullName evidence="2">RBR-type E3 ubiquitin transferase</fullName>
        <ecNumber evidence="2">2.3.2.31</ecNumber>
    </recommendedName>
</protein>
<keyword evidence="8" id="KW-0862">Zinc</keyword>
<feature type="compositionally biased region" description="Acidic residues" evidence="10">
    <location>
        <begin position="646"/>
        <end position="663"/>
    </location>
</feature>
<keyword evidence="7" id="KW-0833">Ubl conjugation pathway</keyword>
<feature type="compositionally biased region" description="Basic residues" evidence="10">
    <location>
        <begin position="1"/>
        <end position="10"/>
    </location>
</feature>
<sequence>MTRTRHVGRQHTKESPSSGILTWVARAAAAARLQNTSGGQDHPHTGPSTDRHRGSGTRRPAYPPVTKPIPTVRIVLRPLDPRYCGLAVTVPKDADHSCLVRAIRKWYDREDQRLATRSLFRFYDSKGKQLDFTPEITSDETEIWYSVSKSERHFSSWKFSDWADREDRALDVLLAAEILSSIGAGVTVGELRQTVADQMGIQDANRVALIVRDGMRPGALQGNHWCLGKLKTWLCRWISIALAPERGYVILRGVHGVFVYHPRRIQVGTRMHLSSVADYITTRVFQSPYPCRMSELSGQSDLELDLDGTMQNPRTATVKWGATYDFRLSHNLAEAVILEGPWTMETTKQCSICIDDKSRDEMPVQITPRCTHQPTACKDCLGEWLRSSIERGAWDRLHCPDCPEVLSWQDVKRHAPEGTFNRYDTLVTRATLTKDPTFHFCLSPACGSGQMYEAACPRFECISCQASSCLHHRVAWHTDETCEAYDKRNQARQAAEKASEKAIRGSSKPCPKCQRDVHKFAGCNHITCLCRHEWCYICSEPWQRLQTGAPYCRHATGCTERDALFEAWEELNPGLLLAAPGPQGPGNNNNNNNDDAPPPFFRPPLLPPHDHPWHDRPAVVVDNPFVPQRLRDRRRLVRRYRRPPGLEDEQAEDPDEGQEGEGDLEPRAD</sequence>
<dbReference type="Pfam" id="PF01485">
    <property type="entry name" value="IBR"/>
    <property type="match status" value="1"/>
</dbReference>
<feature type="region of interest" description="Disordered" evidence="10">
    <location>
        <begin position="1"/>
        <end position="20"/>
    </location>
</feature>
<dbReference type="EMBL" id="JAUEPN010000001">
    <property type="protein sequence ID" value="KAK3300893.1"/>
    <property type="molecule type" value="Genomic_DNA"/>
</dbReference>
<evidence type="ECO:0000313" key="14">
    <source>
        <dbReference type="Proteomes" id="UP001278766"/>
    </source>
</evidence>
<feature type="compositionally biased region" description="Low complexity" evidence="10">
    <location>
        <begin position="575"/>
        <end position="595"/>
    </location>
</feature>
<accession>A0AAE0HQI9</accession>
<dbReference type="InterPro" id="IPR002867">
    <property type="entry name" value="IBR_dom"/>
</dbReference>
<feature type="compositionally biased region" description="Pro residues" evidence="10">
    <location>
        <begin position="596"/>
        <end position="607"/>
    </location>
</feature>
<dbReference type="PROSITE" id="PS51873">
    <property type="entry name" value="TRIAD"/>
    <property type="match status" value="1"/>
</dbReference>
<organism evidence="13 14">
    <name type="scientific">Chaetomium fimeti</name>
    <dbReference type="NCBI Taxonomy" id="1854472"/>
    <lineage>
        <taxon>Eukaryota</taxon>
        <taxon>Fungi</taxon>
        <taxon>Dikarya</taxon>
        <taxon>Ascomycota</taxon>
        <taxon>Pezizomycotina</taxon>
        <taxon>Sordariomycetes</taxon>
        <taxon>Sordariomycetidae</taxon>
        <taxon>Sordariales</taxon>
        <taxon>Chaetomiaceae</taxon>
        <taxon>Chaetomium</taxon>
    </lineage>
</organism>
<dbReference type="GO" id="GO:0061630">
    <property type="term" value="F:ubiquitin protein ligase activity"/>
    <property type="evidence" value="ECO:0007669"/>
    <property type="project" value="UniProtKB-EC"/>
</dbReference>
<evidence type="ECO:0000256" key="3">
    <source>
        <dbReference type="ARBA" id="ARBA00022679"/>
    </source>
</evidence>
<evidence type="ECO:0000259" key="12">
    <source>
        <dbReference type="PROSITE" id="PS51873"/>
    </source>
</evidence>
<evidence type="ECO:0000256" key="2">
    <source>
        <dbReference type="ARBA" id="ARBA00012251"/>
    </source>
</evidence>
<dbReference type="RefSeq" id="XP_062664407.1">
    <property type="nucleotide sequence ID" value="XM_062799995.1"/>
</dbReference>
<evidence type="ECO:0000256" key="9">
    <source>
        <dbReference type="PROSITE-ProRule" id="PRU00175"/>
    </source>
</evidence>
<proteinExistence type="predicted"/>
<keyword evidence="5" id="KW-0677">Repeat</keyword>
<evidence type="ECO:0000256" key="1">
    <source>
        <dbReference type="ARBA" id="ARBA00001798"/>
    </source>
</evidence>
<dbReference type="PANTHER" id="PTHR11685">
    <property type="entry name" value="RBR FAMILY RING FINGER AND IBR DOMAIN-CONTAINING"/>
    <property type="match status" value="1"/>
</dbReference>
<dbReference type="SUPFAM" id="SSF57850">
    <property type="entry name" value="RING/U-box"/>
    <property type="match status" value="3"/>
</dbReference>
<feature type="region of interest" description="Disordered" evidence="10">
    <location>
        <begin position="35"/>
        <end position="66"/>
    </location>
</feature>
<feature type="domain" description="RING-type" evidence="11">
    <location>
        <begin position="350"/>
        <end position="402"/>
    </location>
</feature>
<evidence type="ECO:0000256" key="4">
    <source>
        <dbReference type="ARBA" id="ARBA00022723"/>
    </source>
</evidence>
<dbReference type="Gene3D" id="1.20.120.1750">
    <property type="match status" value="1"/>
</dbReference>
<dbReference type="Gene3D" id="3.30.40.10">
    <property type="entry name" value="Zinc/RING finger domain, C3HC4 (zinc finger)"/>
    <property type="match status" value="1"/>
</dbReference>
<dbReference type="SMART" id="SM00647">
    <property type="entry name" value="IBR"/>
    <property type="match status" value="2"/>
</dbReference>
<dbReference type="GeneID" id="87836943"/>
<feature type="compositionally biased region" description="Basic residues" evidence="10">
    <location>
        <begin position="632"/>
        <end position="642"/>
    </location>
</feature>
<keyword evidence="4" id="KW-0479">Metal-binding</keyword>
<evidence type="ECO:0000256" key="7">
    <source>
        <dbReference type="ARBA" id="ARBA00022786"/>
    </source>
</evidence>
<dbReference type="InterPro" id="IPR044066">
    <property type="entry name" value="TRIAD_supradom"/>
</dbReference>
<dbReference type="InterPro" id="IPR031127">
    <property type="entry name" value="E3_UB_ligase_RBR"/>
</dbReference>
<reference evidence="13" key="2">
    <citation type="submission" date="2023-06" db="EMBL/GenBank/DDBJ databases">
        <authorList>
            <consortium name="Lawrence Berkeley National Laboratory"/>
            <person name="Haridas S."/>
            <person name="Hensen N."/>
            <person name="Bonometti L."/>
            <person name="Westerberg I."/>
            <person name="Brannstrom I.O."/>
            <person name="Guillou S."/>
            <person name="Cros-Aarteil S."/>
            <person name="Calhoun S."/>
            <person name="Kuo A."/>
            <person name="Mondo S."/>
            <person name="Pangilinan J."/>
            <person name="Riley R."/>
            <person name="Labutti K."/>
            <person name="Andreopoulos B."/>
            <person name="Lipzen A."/>
            <person name="Chen C."/>
            <person name="Yanf M."/>
            <person name="Daum C."/>
            <person name="Ng V."/>
            <person name="Clum A."/>
            <person name="Steindorff A."/>
            <person name="Ohm R."/>
            <person name="Martin F."/>
            <person name="Silar P."/>
            <person name="Natvig D."/>
            <person name="Lalanne C."/>
            <person name="Gautier V."/>
            <person name="Ament-Velasquez S.L."/>
            <person name="Kruys A."/>
            <person name="Hutchinson M.I."/>
            <person name="Powell A.J."/>
            <person name="Barry K."/>
            <person name="Miller A.N."/>
            <person name="Grigoriev I.V."/>
            <person name="Debuchy R."/>
            <person name="Gladieux P."/>
            <person name="Thoren M.H."/>
            <person name="Johannesson H."/>
        </authorList>
    </citation>
    <scope>NUCLEOTIDE SEQUENCE</scope>
    <source>
        <strain evidence="13">CBS 168.71</strain>
    </source>
</reference>
<dbReference type="InterPro" id="IPR001841">
    <property type="entry name" value="Znf_RING"/>
</dbReference>
<feature type="domain" description="RING-type" evidence="12">
    <location>
        <begin position="346"/>
        <end position="562"/>
    </location>
</feature>
<keyword evidence="14" id="KW-1185">Reference proteome</keyword>
<keyword evidence="6 9" id="KW-0863">Zinc-finger</keyword>
<dbReference type="CDD" id="cd20335">
    <property type="entry name" value="BRcat_RBR"/>
    <property type="match status" value="1"/>
</dbReference>
<evidence type="ECO:0000313" key="13">
    <source>
        <dbReference type="EMBL" id="KAK3300893.1"/>
    </source>
</evidence>
<dbReference type="GO" id="GO:0008270">
    <property type="term" value="F:zinc ion binding"/>
    <property type="evidence" value="ECO:0007669"/>
    <property type="project" value="UniProtKB-KW"/>
</dbReference>
<evidence type="ECO:0000259" key="11">
    <source>
        <dbReference type="PROSITE" id="PS50089"/>
    </source>
</evidence>
<dbReference type="AlphaFoldDB" id="A0AAE0HQI9"/>
<dbReference type="EC" id="2.3.2.31" evidence="2"/>
<comment type="catalytic activity">
    <reaction evidence="1">
        <text>[E2 ubiquitin-conjugating enzyme]-S-ubiquitinyl-L-cysteine + [acceptor protein]-L-lysine = [E2 ubiquitin-conjugating enzyme]-L-cysteine + [acceptor protein]-N(6)-ubiquitinyl-L-lysine.</text>
        <dbReference type="EC" id="2.3.2.31"/>
    </reaction>
</comment>